<feature type="compositionally biased region" description="Gly residues" evidence="1">
    <location>
        <begin position="259"/>
        <end position="277"/>
    </location>
</feature>
<evidence type="ECO:0000313" key="2">
    <source>
        <dbReference type="EMBL" id="CAH0517798.1"/>
    </source>
</evidence>
<keyword evidence="3" id="KW-1185">Reference proteome</keyword>
<comment type="caution">
    <text evidence="2">The sequence shown here is derived from an EMBL/GenBank/DDBJ whole genome shotgun (WGS) entry which is preliminary data.</text>
</comment>
<dbReference type="Pfam" id="PF20210">
    <property type="entry name" value="Laa1_Sip1_HTR5"/>
    <property type="match status" value="1"/>
</dbReference>
<feature type="region of interest" description="Disordered" evidence="1">
    <location>
        <begin position="250"/>
        <end position="277"/>
    </location>
</feature>
<protein>
    <submittedName>
        <fullName evidence="2">Uncharacterized protein</fullName>
    </submittedName>
</protein>
<dbReference type="Proteomes" id="UP001158986">
    <property type="component" value="Unassembled WGS sequence"/>
</dbReference>
<sequence length="2417" mass="261245">MEGAPARRLAAAVEAIRVGGGNVTEIQTQRKELVQALLALQRLWKPELLTNPTPVKKRTSKNNATLFQLLLNTLIVYSGSQINGSSIGAASGGTVGMGVSLSSSNVSLSSSNVATSECVHRLVCELLVRSFDFSVVSKINERLSARNSSLFVKVSLVMVVCRLPVQEALQFLADAVPLTNKIIRTADYYMKQCLIESIAHALGGDSARLVLFHTDALKIVNKTFQDKTPEIRIAAAKLLQVMVERTSTVTTSSSSAGTGAPGGGPGSGSGNGSGGGGVNGSGSAAGASGGGNSASIHGVFLDAIFQLAVKGMDDAAPEARRAYSVVVGVILAKYATSSSGEGEMHPAGSDMNGANAASLRSNDEEAGGKGSVEQGTLPASGSGAAKLKSGFKLHVPGVTTLNLPSSLSRRKASVVNFSTIENVVLYFKDMLISKYLSSNPNPNYGGILASFSIALCSMFERLPPDLIAEAQLREVMDAVLSILDHPLALGDMTRARNAVGFVLRYGLSGCLTERQQEALLGVYLHRLQSKAQAPGPNHHKLLSTLVEMSHLFHSMGEASLTHALDASDVLQGLICHEKQSVRFQAAVALASLVTAIPYRLKSVLTSCLHGLRDTAGNLMRGGSDVKSARKSGSAKKAENGQSEGREMQSKSNLYAIQGRSVAIAHILRAYTLTAKGGISQTIMDEIYVISEELVESQFLNECADSVWLTCTRAGWTLVGSLVTMNGEQWLKANLEKLLSLWLKSSVLHSRETSLELLRIEAAVIALSSFLSNCLKLAMDCDNDINILANHVLHVYLTATQNTLSKPLKRRGEIARYRLMGWIMNCFSMLPPIYSDSYITLLDMVAEFTTAQALTNLRHSSLVPAKSTYLQSVLSPEDDTLDIVTLSRLEPGDCPSPLYSRELNHVLGLQQRENALTDTELEVQYLDTFWRSLTEKEFTVDATKKVCCSPFTYVRLVDVSVILFGRLFHFIPEDLQLRCLQHYAGALTDVRADCTVNVCSLLFAVIAEARRLEKSGAALTSLTSLSATSWPLQMQTMLCEMISSEHAEVRRGAGEALGMLALLIGEDYCKGLVIELEKRLVVDRFPQGASSATFGSSIELDVSILSAGAAFSLACIKRICGSRISIDTGLILRIAGECSQPLRTWILHSWGSILESVNSTGGDYEQYVISTFSLIEIHVLAGFAYSEINKRGIRWQISTKVALGRIINDVVATLGPELGASSDRVDQFYSFWMLLRQDGDARVELEFLRFLEQVVVFAPNRFQSADMRYILRIISDTAFLSTATLLSVATQQSTGHLVLSSPSGLSHSPSFGAFGESHEQNGLVNVGVFTNGQSRSILQNVGLSCIRTLAERNPTLIRHHNLFCLLFSALHVEYKELLWGYMPGLHGMWDVLSFVFVRSSTMQWNSIRMLQSTALALLDVEGRDHEGAKLCLWAVLCRSIAIGESASTCSGAEQLMMSPKGMNFMPQIPVNVEASEDVDTSVWSPNRVVLDVPKTDANSLVSAAVVQMGMWRATKASAGDLIALMPPLSRQVRHFAVECVLRVFELMAAISPLTIGACQNKQLHFDLIAARRYICEMSGEAELPVSAKCEIGNFLCMYLDEFVTLACQVTTTSAEGEELLLFQCLGLRLLNMLVKNFASARDPEVATGDAYLLDPYRAQLLSAVRHALRQVQVERTLATPNMTSKESDTGGESYFYAPLLLEAHGLASACISAHLIQDMVGLGRILKAIVTQDYGHAHFIGDELARTSLSLANLASVGELLTLSVTEAIVSKDAHDDECRAIETSPLVKAMTKGLSGTLEYLIKCWMDSTFGYGIVMQGCAHWAQLGASSSAILLTEKVIVMPALQIPLPPIGAAVYAPASAVSTSKEFRALYKRYWPKIVNAMAVLEVFLPKLISTCSFSEVNILQWSSVLLSTAILHVNANARDRTEDEGELRAVLCSIPLLLRAIVENSPKLSGSSSTNFPMLLTTALDTLVVASKRCSGPAQIAALSAIFSCLSRESLAFARKICCFHEDGQQIGATLFDTVVDAGLCPIEVVCQLCNATKQARHARAVTVNVESRTLGCCSFVASGADAKYMTEIMQFATTGIVLLHTTEEVRSEVVRSVAMVQQIICSVASGHHSSSVKEAVVTLSRASAQSVLALARTLEENDNLPDNDLNRVNASVRNCFEFLSEWLKVNARIAPCFSIQIVVNYAVSFPASLQADAERFHGETAETISTVFELLSEAVVNGDQKQQHAAACADLLRGSYTVVKRLIDVHQTAILNRYLVALGPYLVEIVGTTNGYPETAAELTKLDEAEKLLRVLTTQLDDQHGSTFVHMLLPRLAVVLSQPTPSAGDNMISKQVSGILARLLLCFARTYANVFKDTVAAMTPSLRGVLETTLRLALTASATGTETCAQSSLPQSGSQTTTKLDLSRYA</sequence>
<dbReference type="SUPFAM" id="SSF48371">
    <property type="entry name" value="ARM repeat"/>
    <property type="match status" value="2"/>
</dbReference>
<dbReference type="InterPro" id="IPR046837">
    <property type="entry name" value="Laa1/Sip1/HEATR5-like_HEAT"/>
</dbReference>
<dbReference type="PANTHER" id="PTHR21663">
    <property type="entry name" value="HYPOTHETICAL HEAT DOMAIN-CONTAINING"/>
    <property type="match status" value="1"/>
</dbReference>
<dbReference type="InterPro" id="IPR040108">
    <property type="entry name" value="Laa1/Sip1/HEATR5"/>
</dbReference>
<dbReference type="InterPro" id="IPR016024">
    <property type="entry name" value="ARM-type_fold"/>
</dbReference>
<feature type="compositionally biased region" description="Polar residues" evidence="1">
    <location>
        <begin position="2395"/>
        <end position="2411"/>
    </location>
</feature>
<dbReference type="PANTHER" id="PTHR21663:SF0">
    <property type="entry name" value="HEAT REPEAT-CONTAINING PROTEIN 5B"/>
    <property type="match status" value="1"/>
</dbReference>
<evidence type="ECO:0000313" key="3">
    <source>
        <dbReference type="Proteomes" id="UP001158986"/>
    </source>
</evidence>
<dbReference type="EMBL" id="CAKLCB010000253">
    <property type="protein sequence ID" value="CAH0517798.1"/>
    <property type="molecule type" value="Genomic_DNA"/>
</dbReference>
<evidence type="ECO:0000256" key="1">
    <source>
        <dbReference type="SAM" id="MobiDB-lite"/>
    </source>
</evidence>
<feature type="region of interest" description="Disordered" evidence="1">
    <location>
        <begin position="619"/>
        <end position="648"/>
    </location>
</feature>
<feature type="compositionally biased region" description="Basic and acidic residues" evidence="1">
    <location>
        <begin position="635"/>
        <end position="648"/>
    </location>
</feature>
<proteinExistence type="predicted"/>
<gene>
    <name evidence="2" type="ORF">PBS001_LOCUS4384</name>
</gene>
<feature type="region of interest" description="Disordered" evidence="1">
    <location>
        <begin position="2395"/>
        <end position="2417"/>
    </location>
</feature>
<feature type="region of interest" description="Disordered" evidence="1">
    <location>
        <begin position="339"/>
        <end position="379"/>
    </location>
</feature>
<name>A0ABN8CXB6_9STRA</name>
<reference evidence="2 3" key="1">
    <citation type="submission" date="2021-11" db="EMBL/GenBank/DDBJ databases">
        <authorList>
            <person name="Islam A."/>
            <person name="Islam S."/>
            <person name="Flora M.S."/>
            <person name="Rahman M."/>
            <person name="Ziaur R.M."/>
            <person name="Epstein J.H."/>
            <person name="Hassan M."/>
            <person name="Klassen M."/>
            <person name="Woodard K."/>
            <person name="Webb A."/>
            <person name="Webby R.J."/>
            <person name="El Zowalaty M.E."/>
        </authorList>
    </citation>
    <scope>NUCLEOTIDE SEQUENCE [LARGE SCALE GENOMIC DNA]</scope>
    <source>
        <strain evidence="2">Pbs1</strain>
    </source>
</reference>
<accession>A0ABN8CXB6</accession>
<organism evidence="2 3">
    <name type="scientific">Peronospora belbahrii</name>
    <dbReference type="NCBI Taxonomy" id="622444"/>
    <lineage>
        <taxon>Eukaryota</taxon>
        <taxon>Sar</taxon>
        <taxon>Stramenopiles</taxon>
        <taxon>Oomycota</taxon>
        <taxon>Peronosporomycetes</taxon>
        <taxon>Peronosporales</taxon>
        <taxon>Peronosporaceae</taxon>
        <taxon>Peronospora</taxon>
    </lineage>
</organism>